<keyword evidence="3" id="KW-1185">Reference proteome</keyword>
<feature type="compositionally biased region" description="Low complexity" evidence="1">
    <location>
        <begin position="104"/>
        <end position="191"/>
    </location>
</feature>
<accession>A0A139A2A4</accession>
<feature type="region of interest" description="Disordered" evidence="1">
    <location>
        <begin position="1"/>
        <end position="213"/>
    </location>
</feature>
<reference evidence="2 3" key="1">
    <citation type="journal article" date="2015" name="Genome Biol. Evol.">
        <title>Phylogenomic analyses indicate that early fungi evolved digesting cell walls of algal ancestors of land plants.</title>
        <authorList>
            <person name="Chang Y."/>
            <person name="Wang S."/>
            <person name="Sekimoto S."/>
            <person name="Aerts A.L."/>
            <person name="Choi C."/>
            <person name="Clum A."/>
            <person name="LaButti K.M."/>
            <person name="Lindquist E.A."/>
            <person name="Yee Ngan C."/>
            <person name="Ohm R.A."/>
            <person name="Salamov A.A."/>
            <person name="Grigoriev I.V."/>
            <person name="Spatafora J.W."/>
            <person name="Berbee M.L."/>
        </authorList>
    </citation>
    <scope>NUCLEOTIDE SEQUENCE [LARGE SCALE GENOMIC DNA]</scope>
    <source>
        <strain evidence="2 3">JEL478</strain>
    </source>
</reference>
<sequence length="538" mass="56875">MADSTPQIDLLDGVAGMRGDSSAGSASVPVGGSGNATTTSAGNGEPGIAAVASPMVEVKAGPLVGGPTRKRDRSPTQPAPNKLIRTDAGAAHASQPTQTLIQIPPANANPAAPQTLRPQTGTPSTLPPTTSSLIPPTSAPQPATVPTIPPTTVTSHSSQPQTQQPSAPSKPEQAQSQNQGQSSSSQSQPSQQVPPPHRKRLDGEPPLIIDDPALTSLPEGVKERFLGSLRYHSPRYPRPALPTTSSVSLHPLPPFTGVDLYGVLEVRVPALECSVENLGVKKRAVWGTGVYTDDSDVVAALIHSGWIRPSDAPPIVSPPANFSTAGYQLPTDPPPPPSSFPQPPPLPIPVDSVPGRTVVARLRVLPKLTRYAGTLRNGLRSRSWGGGHGGESFRVEGVELLDEPTRGGRKSEVKTFGDSEGIVVVVGEGLLDDEPPTTFNSGLAPNSLLFPALPSDAPPDRARIDDARMRAWQAGWDELSKLYKGVRLPALWNEGWEGWRVRMEVEVLYMDVIEGQKWVEKDVASFRGVSMNVSFSIS</sequence>
<evidence type="ECO:0000313" key="2">
    <source>
        <dbReference type="EMBL" id="KXS10871.1"/>
    </source>
</evidence>
<evidence type="ECO:0000256" key="1">
    <source>
        <dbReference type="SAM" id="MobiDB-lite"/>
    </source>
</evidence>
<dbReference type="EMBL" id="KQ965812">
    <property type="protein sequence ID" value="KXS10871.1"/>
    <property type="molecule type" value="Genomic_DNA"/>
</dbReference>
<dbReference type="OrthoDB" id="3596986at2759"/>
<feature type="compositionally biased region" description="Low complexity" evidence="1">
    <location>
        <begin position="19"/>
        <end position="43"/>
    </location>
</feature>
<dbReference type="AlphaFoldDB" id="A0A139A2A4"/>
<feature type="compositionally biased region" description="Pro residues" evidence="1">
    <location>
        <begin position="331"/>
        <end position="348"/>
    </location>
</feature>
<proteinExistence type="predicted"/>
<dbReference type="InterPro" id="IPR013951">
    <property type="entry name" value="Rxt3"/>
</dbReference>
<feature type="region of interest" description="Disordered" evidence="1">
    <location>
        <begin position="317"/>
        <end position="352"/>
    </location>
</feature>
<name>A0A139A2A4_GONPJ</name>
<dbReference type="STRING" id="1344416.A0A139A2A4"/>
<dbReference type="Pfam" id="PF08642">
    <property type="entry name" value="Rxt3"/>
    <property type="match status" value="1"/>
</dbReference>
<dbReference type="InterPro" id="IPR036609">
    <property type="entry name" value="LCCL_sf"/>
</dbReference>
<protein>
    <submittedName>
        <fullName evidence="2">Rxt3-domain-containing protein</fullName>
    </submittedName>
</protein>
<organism evidence="2 3">
    <name type="scientific">Gonapodya prolifera (strain JEL478)</name>
    <name type="common">Monoblepharis prolifera</name>
    <dbReference type="NCBI Taxonomy" id="1344416"/>
    <lineage>
        <taxon>Eukaryota</taxon>
        <taxon>Fungi</taxon>
        <taxon>Fungi incertae sedis</taxon>
        <taxon>Chytridiomycota</taxon>
        <taxon>Chytridiomycota incertae sedis</taxon>
        <taxon>Monoblepharidomycetes</taxon>
        <taxon>Monoblepharidales</taxon>
        <taxon>Gonapodyaceae</taxon>
        <taxon>Gonapodya</taxon>
    </lineage>
</organism>
<dbReference type="Gene3D" id="2.170.130.20">
    <property type="entry name" value="LCCL-like domain"/>
    <property type="match status" value="1"/>
</dbReference>
<gene>
    <name evidence="2" type="ORF">M427DRAFT_458985</name>
</gene>
<dbReference type="SUPFAM" id="SSF69848">
    <property type="entry name" value="LCCL domain"/>
    <property type="match status" value="1"/>
</dbReference>
<evidence type="ECO:0000313" key="3">
    <source>
        <dbReference type="Proteomes" id="UP000070544"/>
    </source>
</evidence>
<dbReference type="Proteomes" id="UP000070544">
    <property type="component" value="Unassembled WGS sequence"/>
</dbReference>